<dbReference type="PRINTS" id="PR00081">
    <property type="entry name" value="GDHRDH"/>
</dbReference>
<dbReference type="PRINTS" id="PR00080">
    <property type="entry name" value="SDRFAMILY"/>
</dbReference>
<dbReference type="Pfam" id="PF00106">
    <property type="entry name" value="adh_short"/>
    <property type="match status" value="1"/>
</dbReference>
<keyword evidence="3" id="KW-1185">Reference proteome</keyword>
<dbReference type="InterPro" id="IPR020904">
    <property type="entry name" value="Sc_DH/Rdtase_CS"/>
</dbReference>
<organism evidence="2 3">
    <name type="scientific">Leptospira inadai serovar Lyme</name>
    <dbReference type="NCBI Taxonomy" id="293084"/>
    <lineage>
        <taxon>Bacteria</taxon>
        <taxon>Pseudomonadati</taxon>
        <taxon>Spirochaetota</taxon>
        <taxon>Spirochaetia</taxon>
        <taxon>Leptospirales</taxon>
        <taxon>Leptospiraceae</taxon>
        <taxon>Leptospira</taxon>
    </lineage>
</organism>
<dbReference type="SUPFAM" id="SSF51735">
    <property type="entry name" value="NAD(P)-binding Rossmann-fold domains"/>
    <property type="match status" value="1"/>
</dbReference>
<sequence>MNPSPFQGKKIFIAGGSAGIGKGLAMSFAKLGASVMIGARGESGLLKTLEELKDCGSSSAIFGHVIVDVSDSVKVGLAAEKVLDTLGGLDILICNTGYAQAGTVETLDESAFRRLMDVNFFGHVNLAKAFQSHFTRQRSGDIVFVSSMLAILSVYGYSAYSASKFAIVGFSQAFRQEMLLHNVRVKLFLPPTTDTPGLSKENEDKPPLCKEIEMGSALNATHSVDTVAKALIDWLPSRKFFGYATWDSWLQYFLARHFPELTLKIADGELRSAQSRLSKKT</sequence>
<gene>
    <name evidence="2" type="ORF">BES34_003615</name>
</gene>
<dbReference type="PANTHER" id="PTHR43550">
    <property type="entry name" value="3-KETODIHYDROSPHINGOSINE REDUCTASE"/>
    <property type="match status" value="1"/>
</dbReference>
<dbReference type="PANTHER" id="PTHR43550:SF3">
    <property type="entry name" value="3-KETODIHYDROSPHINGOSINE REDUCTASE"/>
    <property type="match status" value="1"/>
</dbReference>
<name>A0ABX4YN26_9LEPT</name>
<proteinExistence type="inferred from homology"/>
<protein>
    <submittedName>
        <fullName evidence="2">KR domain-containing protein</fullName>
    </submittedName>
</protein>
<evidence type="ECO:0000256" key="1">
    <source>
        <dbReference type="RuleBase" id="RU000363"/>
    </source>
</evidence>
<comment type="similarity">
    <text evidence="1">Belongs to the short-chain dehydrogenases/reductases (SDR) family.</text>
</comment>
<dbReference type="EMBL" id="MCRM02000002">
    <property type="protein sequence ID" value="PNV76676.1"/>
    <property type="molecule type" value="Genomic_DNA"/>
</dbReference>
<reference evidence="2" key="1">
    <citation type="submission" date="2018-01" db="EMBL/GenBank/DDBJ databases">
        <title>Genomic characterization of Leptospira inadai serogroup Lyme isolated from captured rat in Brazil and comparative analysis with human reference strain.</title>
        <authorList>
            <person name="Moreno L.Z."/>
            <person name="Loureiro A.P."/>
            <person name="Miraglia F."/>
            <person name="Kremer F.S."/>
            <person name="Eslabao M.R."/>
            <person name="Dellagostin O.A."/>
            <person name="Lilenbaum W."/>
            <person name="Moreno A.M."/>
        </authorList>
    </citation>
    <scope>NUCLEOTIDE SEQUENCE [LARGE SCALE GENOMIC DNA]</scope>
    <source>
        <strain evidence="2">M34/99</strain>
    </source>
</reference>
<accession>A0ABX4YN26</accession>
<evidence type="ECO:0000313" key="3">
    <source>
        <dbReference type="Proteomes" id="UP000094669"/>
    </source>
</evidence>
<dbReference type="InterPro" id="IPR036291">
    <property type="entry name" value="NAD(P)-bd_dom_sf"/>
</dbReference>
<evidence type="ECO:0000313" key="2">
    <source>
        <dbReference type="EMBL" id="PNV76676.1"/>
    </source>
</evidence>
<dbReference type="PROSITE" id="PS00061">
    <property type="entry name" value="ADH_SHORT"/>
    <property type="match status" value="1"/>
</dbReference>
<dbReference type="InterPro" id="IPR002347">
    <property type="entry name" value="SDR_fam"/>
</dbReference>
<dbReference type="Gene3D" id="3.40.50.720">
    <property type="entry name" value="NAD(P)-binding Rossmann-like Domain"/>
    <property type="match status" value="1"/>
</dbReference>
<comment type="caution">
    <text evidence="2">The sequence shown here is derived from an EMBL/GenBank/DDBJ whole genome shotgun (WGS) entry which is preliminary data.</text>
</comment>
<dbReference type="Proteomes" id="UP000094669">
    <property type="component" value="Unassembled WGS sequence"/>
</dbReference>
<dbReference type="RefSeq" id="WP_010419574.1">
    <property type="nucleotide sequence ID" value="NZ_MCRM02000002.1"/>
</dbReference>